<evidence type="ECO:0008006" key="4">
    <source>
        <dbReference type="Google" id="ProtNLM"/>
    </source>
</evidence>
<comment type="caution">
    <text evidence="2">The sequence shown here is derived from an EMBL/GenBank/DDBJ whole genome shotgun (WGS) entry which is preliminary data.</text>
</comment>
<gene>
    <name evidence="2" type="ORF">FHX34_1041009</name>
</gene>
<feature type="transmembrane region" description="Helical" evidence="1">
    <location>
        <begin position="21"/>
        <end position="47"/>
    </location>
</feature>
<accession>A0A561VSX3</accession>
<keyword evidence="1" id="KW-0472">Membrane</keyword>
<keyword evidence="1" id="KW-0812">Transmembrane</keyword>
<protein>
    <recommendedName>
        <fullName evidence="4">ABC transport system permease protein</fullName>
    </recommendedName>
</protein>
<dbReference type="OrthoDB" id="3716589at2"/>
<name>A0A561VSX3_ACTTI</name>
<sequence length="357" mass="37838">MRARAILSEAFRNLLSGAGRPALMIAVYVVLCATIGATEVMAISGIIRDGDNFRAAGASTFMLSAPAGVDGIRCESLGNSPNVTAAGAMREARGNRLTALPVSGVTLREVTTGFLNAIAPATGRHPAPRDGVAVPESLAKSLDIRPGEYLASSGGPLRIGGLLTYADDGRDQVLDNSILGVVPGDGLFDECWISLSTYDRASLHLLSTSIVAAYDPDGDVTVRQLNSSLGERFDGATRFAERPTRHAPYLAFGATALLALAGVWSRRLALASDRHAGVRRFDQLAMLTTEAVAWGLAGLLVVLALTRTWLELTGYSAFTFDQVVRIGAAGFFGVLAGTLVGWSLVREKRLFAYFKHR</sequence>
<feature type="transmembrane region" description="Helical" evidence="1">
    <location>
        <begin position="284"/>
        <end position="306"/>
    </location>
</feature>
<feature type="transmembrane region" description="Helical" evidence="1">
    <location>
        <begin position="326"/>
        <end position="345"/>
    </location>
</feature>
<dbReference type="EMBL" id="VIWY01000004">
    <property type="protein sequence ID" value="TWG14703.1"/>
    <property type="molecule type" value="Genomic_DNA"/>
</dbReference>
<proteinExistence type="predicted"/>
<dbReference type="RefSeq" id="WP_145830996.1">
    <property type="nucleotide sequence ID" value="NZ_BOMX01000004.1"/>
</dbReference>
<evidence type="ECO:0000256" key="1">
    <source>
        <dbReference type="SAM" id="Phobius"/>
    </source>
</evidence>
<keyword evidence="1" id="KW-1133">Transmembrane helix</keyword>
<evidence type="ECO:0000313" key="2">
    <source>
        <dbReference type="EMBL" id="TWG14703.1"/>
    </source>
</evidence>
<dbReference type="AlphaFoldDB" id="A0A561VSX3"/>
<reference evidence="2 3" key="1">
    <citation type="submission" date="2019-06" db="EMBL/GenBank/DDBJ databases">
        <title>Sequencing the genomes of 1000 actinobacteria strains.</title>
        <authorList>
            <person name="Klenk H.-P."/>
        </authorList>
    </citation>
    <scope>NUCLEOTIDE SEQUENCE [LARGE SCALE GENOMIC DNA]</scope>
    <source>
        <strain evidence="2 3">DSM 43866</strain>
    </source>
</reference>
<keyword evidence="3" id="KW-1185">Reference proteome</keyword>
<feature type="transmembrane region" description="Helical" evidence="1">
    <location>
        <begin position="247"/>
        <end position="264"/>
    </location>
</feature>
<organism evidence="2 3">
    <name type="scientific">Actinoplanes teichomyceticus</name>
    <dbReference type="NCBI Taxonomy" id="1867"/>
    <lineage>
        <taxon>Bacteria</taxon>
        <taxon>Bacillati</taxon>
        <taxon>Actinomycetota</taxon>
        <taxon>Actinomycetes</taxon>
        <taxon>Micromonosporales</taxon>
        <taxon>Micromonosporaceae</taxon>
        <taxon>Actinoplanes</taxon>
    </lineage>
</organism>
<evidence type="ECO:0000313" key="3">
    <source>
        <dbReference type="Proteomes" id="UP000320239"/>
    </source>
</evidence>
<dbReference type="Proteomes" id="UP000320239">
    <property type="component" value="Unassembled WGS sequence"/>
</dbReference>